<keyword evidence="3" id="KW-0804">Transcription</keyword>
<dbReference type="PRINTS" id="PR00778">
    <property type="entry name" value="HTHARSR"/>
</dbReference>
<comment type="caution">
    <text evidence="5">The sequence shown here is derived from an EMBL/GenBank/DDBJ whole genome shotgun (WGS) entry which is preliminary data.</text>
</comment>
<evidence type="ECO:0000256" key="1">
    <source>
        <dbReference type="ARBA" id="ARBA00023015"/>
    </source>
</evidence>
<name>A0A660LC62_9ACTN</name>
<organism evidence="5 6">
    <name type="scientific">Solirubrobacter pauli</name>
    <dbReference type="NCBI Taxonomy" id="166793"/>
    <lineage>
        <taxon>Bacteria</taxon>
        <taxon>Bacillati</taxon>
        <taxon>Actinomycetota</taxon>
        <taxon>Thermoleophilia</taxon>
        <taxon>Solirubrobacterales</taxon>
        <taxon>Solirubrobacteraceae</taxon>
        <taxon>Solirubrobacter</taxon>
    </lineage>
</organism>
<dbReference type="Pfam" id="PF12840">
    <property type="entry name" value="HTH_20"/>
    <property type="match status" value="1"/>
</dbReference>
<evidence type="ECO:0000256" key="3">
    <source>
        <dbReference type="ARBA" id="ARBA00023163"/>
    </source>
</evidence>
<dbReference type="Proteomes" id="UP000278962">
    <property type="component" value="Unassembled WGS sequence"/>
</dbReference>
<keyword evidence="2" id="KW-0238">DNA-binding</keyword>
<dbReference type="PANTHER" id="PTHR33154">
    <property type="entry name" value="TRANSCRIPTIONAL REGULATOR, ARSR FAMILY"/>
    <property type="match status" value="1"/>
</dbReference>
<reference evidence="5 6" key="1">
    <citation type="submission" date="2018-10" db="EMBL/GenBank/DDBJ databases">
        <title>Genomic Encyclopedia of Archaeal and Bacterial Type Strains, Phase II (KMG-II): from individual species to whole genera.</title>
        <authorList>
            <person name="Goeker M."/>
        </authorList>
    </citation>
    <scope>NUCLEOTIDE SEQUENCE [LARGE SCALE GENOMIC DNA]</scope>
    <source>
        <strain evidence="5 6">DSM 14954</strain>
    </source>
</reference>
<dbReference type="GO" id="GO:0003677">
    <property type="term" value="F:DNA binding"/>
    <property type="evidence" value="ECO:0007669"/>
    <property type="project" value="UniProtKB-KW"/>
</dbReference>
<keyword evidence="1" id="KW-0805">Transcription regulation</keyword>
<feature type="domain" description="HTH arsR-type" evidence="4">
    <location>
        <begin position="5"/>
        <end position="98"/>
    </location>
</feature>
<dbReference type="SMART" id="SM00418">
    <property type="entry name" value="HTH_ARSR"/>
    <property type="match status" value="1"/>
</dbReference>
<evidence type="ECO:0000259" key="4">
    <source>
        <dbReference type="PROSITE" id="PS50987"/>
    </source>
</evidence>
<accession>A0A660LC62</accession>
<evidence type="ECO:0000313" key="5">
    <source>
        <dbReference type="EMBL" id="RKQ91420.1"/>
    </source>
</evidence>
<dbReference type="InterPro" id="IPR036388">
    <property type="entry name" value="WH-like_DNA-bd_sf"/>
</dbReference>
<dbReference type="OrthoDB" id="4471357at2"/>
<evidence type="ECO:0000256" key="2">
    <source>
        <dbReference type="ARBA" id="ARBA00023125"/>
    </source>
</evidence>
<dbReference type="Gene3D" id="1.10.10.10">
    <property type="entry name" value="Winged helix-like DNA-binding domain superfamily/Winged helix DNA-binding domain"/>
    <property type="match status" value="1"/>
</dbReference>
<evidence type="ECO:0000313" key="6">
    <source>
        <dbReference type="Proteomes" id="UP000278962"/>
    </source>
</evidence>
<dbReference type="GO" id="GO:0003700">
    <property type="term" value="F:DNA-binding transcription factor activity"/>
    <property type="evidence" value="ECO:0007669"/>
    <property type="project" value="InterPro"/>
</dbReference>
<dbReference type="PROSITE" id="PS50987">
    <property type="entry name" value="HTH_ARSR_2"/>
    <property type="match status" value="1"/>
</dbReference>
<dbReference type="RefSeq" id="WP_121249020.1">
    <property type="nucleotide sequence ID" value="NZ_RBIL01000001.1"/>
</dbReference>
<proteinExistence type="predicted"/>
<dbReference type="PANTHER" id="PTHR33154:SF12">
    <property type="entry name" value="TRANSCRIPTIONAL REGULATORY PROTEIN"/>
    <property type="match status" value="1"/>
</dbReference>
<gene>
    <name evidence="5" type="ORF">C8N24_1242</name>
</gene>
<protein>
    <submittedName>
        <fullName evidence="5">ArsR family transcriptional regulator</fullName>
    </submittedName>
</protein>
<dbReference type="CDD" id="cd00090">
    <property type="entry name" value="HTH_ARSR"/>
    <property type="match status" value="1"/>
</dbReference>
<keyword evidence="6" id="KW-1185">Reference proteome</keyword>
<dbReference type="InterPro" id="IPR051081">
    <property type="entry name" value="HTH_MetalResp_TranReg"/>
</dbReference>
<sequence length="109" mass="11578">MHFDEPQLDDVTLAAMMAALSDPVRVAIVRELAVRGEASCGACDVGVSKATRSHHFKVLREAGLTRTRAEGTHRYVALRRDEVELRFPGLLVAVLAAADAEAGAIAAPA</sequence>
<dbReference type="SUPFAM" id="SSF46785">
    <property type="entry name" value="Winged helix' DNA-binding domain"/>
    <property type="match status" value="1"/>
</dbReference>
<dbReference type="InterPro" id="IPR036390">
    <property type="entry name" value="WH_DNA-bd_sf"/>
</dbReference>
<dbReference type="InterPro" id="IPR001845">
    <property type="entry name" value="HTH_ArsR_DNA-bd_dom"/>
</dbReference>
<dbReference type="EMBL" id="RBIL01000001">
    <property type="protein sequence ID" value="RKQ91420.1"/>
    <property type="molecule type" value="Genomic_DNA"/>
</dbReference>
<dbReference type="InterPro" id="IPR011991">
    <property type="entry name" value="ArsR-like_HTH"/>
</dbReference>
<dbReference type="AlphaFoldDB" id="A0A660LC62"/>